<dbReference type="HAMAP" id="MF_00812">
    <property type="entry name" value="Thiopur_methtran"/>
    <property type="match status" value="1"/>
</dbReference>
<evidence type="ECO:0000313" key="10">
    <source>
        <dbReference type="EMBL" id="MDP8567846.1"/>
    </source>
</evidence>
<feature type="binding site" evidence="9">
    <location>
        <position position="66"/>
    </location>
    <ligand>
        <name>S-adenosyl-L-methionine</name>
        <dbReference type="ChEBI" id="CHEBI:59789"/>
    </ligand>
</feature>
<dbReference type="SUPFAM" id="SSF53335">
    <property type="entry name" value="S-adenosyl-L-methionine-dependent methyltransferases"/>
    <property type="match status" value="1"/>
</dbReference>
<dbReference type="EMBL" id="JAVCAP010000015">
    <property type="protein sequence ID" value="MDP8567846.1"/>
    <property type="molecule type" value="Genomic_DNA"/>
</dbReference>
<sequence length="218" mass="24441">MHHEFWHARWENNQIGFHLDEANPLLVRHFHQLALTPGQRVFVPLCGKSIDIHWLLAQGYHVVGAELSTLAVDALFESLAVIPDVRTEGALTHYHAEHIDIFNGDIFALGAAQLGHIDAIYDRAALVALPQEMRQRYSLHLRKITDQAPQLLVSFEYDQSQQPGPPFSVNAQEVSSHYSAFYTLRLLADDPLSGGLKGKCPAQEQVWLLTARSLAHAQ</sequence>
<proteinExistence type="inferred from homology"/>
<dbReference type="GO" id="GO:0032259">
    <property type="term" value="P:methylation"/>
    <property type="evidence" value="ECO:0007669"/>
    <property type="project" value="UniProtKB-KW"/>
</dbReference>
<comment type="catalytic activity">
    <reaction evidence="1 9">
        <text>S-adenosyl-L-methionine + a thiopurine = S-adenosyl-L-homocysteine + a thiopurine S-methylether.</text>
        <dbReference type="EC" id="2.1.1.67"/>
    </reaction>
</comment>
<name>A0ABT9JTJ0_9PROT</name>
<evidence type="ECO:0000313" key="11">
    <source>
        <dbReference type="Proteomes" id="UP001225906"/>
    </source>
</evidence>
<reference evidence="11" key="1">
    <citation type="journal article" date="2019" name="Int. J. Syst. Evol. Microbiol.">
        <title>The Global Catalogue of Microorganisms (GCM) 10K type strain sequencing project: providing services to taxonomists for standard genome sequencing and annotation.</title>
        <authorList>
            <consortium name="The Broad Institute Genomics Platform"/>
            <consortium name="The Broad Institute Genome Sequencing Center for Infectious Disease"/>
            <person name="Wu L."/>
            <person name="Ma J."/>
        </authorList>
    </citation>
    <scope>NUCLEOTIDE SEQUENCE [LARGE SCALE GENOMIC DNA]</scope>
    <source>
        <strain evidence="11">VKM B-3159</strain>
    </source>
</reference>
<evidence type="ECO:0000256" key="5">
    <source>
        <dbReference type="ARBA" id="ARBA00022490"/>
    </source>
</evidence>
<gene>
    <name evidence="10" type="primary">tmpT</name>
    <name evidence="9" type="synonym">tpm</name>
    <name evidence="10" type="ORF">Q9291_08280</name>
</gene>
<evidence type="ECO:0000256" key="3">
    <source>
        <dbReference type="ARBA" id="ARBA00008145"/>
    </source>
</evidence>
<keyword evidence="8 9" id="KW-0949">S-adenosyl-L-methionine</keyword>
<dbReference type="GO" id="GO:0008119">
    <property type="term" value="F:thiopurine S-methyltransferase activity"/>
    <property type="evidence" value="ECO:0007669"/>
    <property type="project" value="UniProtKB-EC"/>
</dbReference>
<dbReference type="NCBIfam" id="TIGR03840">
    <property type="entry name" value="TMPT_Se_Te"/>
    <property type="match status" value="1"/>
</dbReference>
<keyword evidence="7 9" id="KW-0808">Transferase</keyword>
<dbReference type="RefSeq" id="WP_306389569.1">
    <property type="nucleotide sequence ID" value="NZ_JAVCAP010000015.1"/>
</dbReference>
<dbReference type="InterPro" id="IPR029063">
    <property type="entry name" value="SAM-dependent_MTases_sf"/>
</dbReference>
<keyword evidence="5 9" id="KW-0963">Cytoplasm</keyword>
<evidence type="ECO:0000256" key="8">
    <source>
        <dbReference type="ARBA" id="ARBA00022691"/>
    </source>
</evidence>
<comment type="similarity">
    <text evidence="3 9">Belongs to the class I-like SAM-binding methyltransferase superfamily. TPMT family.</text>
</comment>
<feature type="binding site" evidence="9">
    <location>
        <position position="10"/>
    </location>
    <ligand>
        <name>S-adenosyl-L-methionine</name>
        <dbReference type="ChEBI" id="CHEBI:59789"/>
    </ligand>
</feature>
<dbReference type="PIRSF" id="PIRSF023956">
    <property type="entry name" value="Thiopurine_S-methyltransferase"/>
    <property type="match status" value="1"/>
</dbReference>
<accession>A0ABT9JTJ0</accession>
<organism evidence="10 11">
    <name type="scientific">Methylophilus aquaticus</name>
    <dbReference type="NCBI Taxonomy" id="1971610"/>
    <lineage>
        <taxon>Bacteria</taxon>
        <taxon>Pseudomonadati</taxon>
        <taxon>Pseudomonadota</taxon>
        <taxon>Betaproteobacteria</taxon>
        <taxon>Nitrosomonadales</taxon>
        <taxon>Methylophilaceae</taxon>
        <taxon>Methylophilus</taxon>
    </lineage>
</organism>
<evidence type="ECO:0000256" key="7">
    <source>
        <dbReference type="ARBA" id="ARBA00022679"/>
    </source>
</evidence>
<evidence type="ECO:0000256" key="9">
    <source>
        <dbReference type="HAMAP-Rule" id="MF_00812"/>
    </source>
</evidence>
<dbReference type="Gene3D" id="3.40.50.150">
    <property type="entry name" value="Vaccinia Virus protein VP39"/>
    <property type="match status" value="1"/>
</dbReference>
<dbReference type="InterPro" id="IPR008854">
    <property type="entry name" value="TPMT"/>
</dbReference>
<dbReference type="PROSITE" id="PS51585">
    <property type="entry name" value="SAM_MT_TPMT"/>
    <property type="match status" value="1"/>
</dbReference>
<dbReference type="Proteomes" id="UP001225906">
    <property type="component" value="Unassembled WGS sequence"/>
</dbReference>
<evidence type="ECO:0000256" key="4">
    <source>
        <dbReference type="ARBA" id="ARBA00011905"/>
    </source>
</evidence>
<comment type="caution">
    <text evidence="10">The sequence shown here is derived from an EMBL/GenBank/DDBJ whole genome shotgun (WGS) entry which is preliminary data.</text>
</comment>
<dbReference type="InterPro" id="IPR025835">
    <property type="entry name" value="Thiopurine_S-MeTrfase"/>
</dbReference>
<evidence type="ECO:0000256" key="6">
    <source>
        <dbReference type="ARBA" id="ARBA00022603"/>
    </source>
</evidence>
<protein>
    <recommendedName>
        <fullName evidence="4 9">Thiopurine S-methyltransferase</fullName>
        <ecNumber evidence="4 9">2.1.1.67</ecNumber>
    </recommendedName>
    <alternativeName>
        <fullName evidence="9">Thiopurine methyltransferase</fullName>
    </alternativeName>
</protein>
<comment type="subcellular location">
    <subcellularLocation>
        <location evidence="2 9">Cytoplasm</location>
    </subcellularLocation>
</comment>
<evidence type="ECO:0000256" key="1">
    <source>
        <dbReference type="ARBA" id="ARBA00000903"/>
    </source>
</evidence>
<keyword evidence="11" id="KW-1185">Reference proteome</keyword>
<dbReference type="InterPro" id="IPR022474">
    <property type="entry name" value="Thiopur_S-MeTfrase_Se/Te_detox"/>
</dbReference>
<feature type="binding site" evidence="9">
    <location>
        <position position="123"/>
    </location>
    <ligand>
        <name>S-adenosyl-L-methionine</name>
        <dbReference type="ChEBI" id="CHEBI:59789"/>
    </ligand>
</feature>
<dbReference type="NCBIfam" id="NF009732">
    <property type="entry name" value="PRK13255.1"/>
    <property type="match status" value="1"/>
</dbReference>
<dbReference type="EC" id="2.1.1.67" evidence="4 9"/>
<dbReference type="Pfam" id="PF05724">
    <property type="entry name" value="TPMT"/>
    <property type="match status" value="1"/>
</dbReference>
<dbReference type="PANTHER" id="PTHR10259:SF11">
    <property type="entry name" value="THIOPURINE S-METHYLTRANSFERASE"/>
    <property type="match status" value="1"/>
</dbReference>
<feature type="binding site" evidence="9">
    <location>
        <position position="45"/>
    </location>
    <ligand>
        <name>S-adenosyl-L-methionine</name>
        <dbReference type="ChEBI" id="CHEBI:59789"/>
    </ligand>
</feature>
<evidence type="ECO:0000256" key="2">
    <source>
        <dbReference type="ARBA" id="ARBA00004496"/>
    </source>
</evidence>
<keyword evidence="6 9" id="KW-0489">Methyltransferase</keyword>
<dbReference type="PANTHER" id="PTHR10259">
    <property type="entry name" value="THIOPURINE S-METHYLTRANSFERASE"/>
    <property type="match status" value="1"/>
</dbReference>